<sequence>MSSTTTPDRRPGRTGAAPPPGSPAPGIVLAGLAKAFRTPQGPVHAVRGVEIAIEPGETVALLGPNGAGKSTTIEMLLGLTVPDSGTASVFGRTPNAAVDAGLIGAMLQTGALIREVKVRELVAMMAALYPAPLDVDEVLELTGLAEIAGHWTHKLSGGQTQRVRFAIALVSNPDLLILDEPTVAMDVEGRHAFWTTMRAFAARGKTIVFATHYLEEADEFADRVVLMAKGRVVADGPTTEIKAIVGLRTIKATLPGADLAALGRLPGVTGSDRRGDAVVLSCGDSDVAIRALLAAYPDARDIEISGAGLEQAFLQLTGDHHDDQTTTEVAR</sequence>
<dbReference type="OrthoDB" id="9804819at2"/>
<keyword evidence="2" id="KW-0813">Transport</keyword>
<dbReference type="SMART" id="SM00382">
    <property type="entry name" value="AAA"/>
    <property type="match status" value="1"/>
</dbReference>
<dbReference type="InterPro" id="IPR003439">
    <property type="entry name" value="ABC_transporter-like_ATP-bd"/>
</dbReference>
<feature type="domain" description="ABC transporter" evidence="7">
    <location>
        <begin position="27"/>
        <end position="254"/>
    </location>
</feature>
<dbReference type="Proteomes" id="UP000005143">
    <property type="component" value="Unassembled WGS sequence"/>
</dbReference>
<dbReference type="InterPro" id="IPR003593">
    <property type="entry name" value="AAA+_ATPase"/>
</dbReference>
<keyword evidence="8" id="KW-0378">Hydrolase</keyword>
<dbReference type="AlphaFoldDB" id="H0EAJ8"/>
<dbReference type="GO" id="GO:0046677">
    <property type="term" value="P:response to antibiotic"/>
    <property type="evidence" value="ECO:0007669"/>
    <property type="project" value="UniProtKB-KW"/>
</dbReference>
<dbReference type="SUPFAM" id="SSF52540">
    <property type="entry name" value="P-loop containing nucleoside triphosphate hydrolases"/>
    <property type="match status" value="1"/>
</dbReference>
<comment type="caution">
    <text evidence="8">The sequence shown here is derived from an EMBL/GenBank/DDBJ whole genome shotgun (WGS) entry which is preliminary data.</text>
</comment>
<keyword evidence="9" id="KW-1185">Reference proteome</keyword>
<reference evidence="8 9" key="1">
    <citation type="journal article" date="2013" name="Biodegradation">
        <title>Quantitative proteomic analysis of ibuprofen-degrading Patulibacter sp. strain I11.</title>
        <authorList>
            <person name="Almeida B."/>
            <person name="Kjeldal H."/>
            <person name="Lolas I."/>
            <person name="Knudsen A.D."/>
            <person name="Carvalho G."/>
            <person name="Nielsen K.L."/>
            <person name="Barreto Crespo M.T."/>
            <person name="Stensballe A."/>
            <person name="Nielsen J.L."/>
        </authorList>
    </citation>
    <scope>NUCLEOTIDE SEQUENCE [LARGE SCALE GENOMIC DNA]</scope>
    <source>
        <strain evidence="8 9">I11</strain>
    </source>
</reference>
<keyword evidence="3" id="KW-0547">Nucleotide-binding</keyword>
<evidence type="ECO:0000256" key="3">
    <source>
        <dbReference type="ARBA" id="ARBA00022741"/>
    </source>
</evidence>
<keyword evidence="5" id="KW-0046">Antibiotic resistance</keyword>
<keyword evidence="4 8" id="KW-0067">ATP-binding</keyword>
<dbReference type="GO" id="GO:0005886">
    <property type="term" value="C:plasma membrane"/>
    <property type="evidence" value="ECO:0007669"/>
    <property type="project" value="UniProtKB-SubCell"/>
</dbReference>
<accession>H0EAJ8</accession>
<dbReference type="Pfam" id="PF00005">
    <property type="entry name" value="ABC_tran"/>
    <property type="match status" value="1"/>
</dbReference>
<dbReference type="GO" id="GO:0005524">
    <property type="term" value="F:ATP binding"/>
    <property type="evidence" value="ECO:0007669"/>
    <property type="project" value="UniProtKB-KW"/>
</dbReference>
<dbReference type="GO" id="GO:0016887">
    <property type="term" value="F:ATP hydrolysis activity"/>
    <property type="evidence" value="ECO:0007669"/>
    <property type="project" value="InterPro"/>
</dbReference>
<evidence type="ECO:0000256" key="4">
    <source>
        <dbReference type="ARBA" id="ARBA00022840"/>
    </source>
</evidence>
<dbReference type="InterPro" id="IPR027417">
    <property type="entry name" value="P-loop_NTPase"/>
</dbReference>
<evidence type="ECO:0000259" key="7">
    <source>
        <dbReference type="PROSITE" id="PS50893"/>
    </source>
</evidence>
<evidence type="ECO:0000313" key="9">
    <source>
        <dbReference type="Proteomes" id="UP000005143"/>
    </source>
</evidence>
<dbReference type="PROSITE" id="PS50893">
    <property type="entry name" value="ABC_TRANSPORTER_2"/>
    <property type="match status" value="1"/>
</dbReference>
<gene>
    <name evidence="8" type="ORF">PAI11_38720</name>
</gene>
<comment type="subcellular location">
    <subcellularLocation>
        <location evidence="1">Cell membrane</location>
        <topology evidence="1">Peripheral membrane protein</topology>
    </subcellularLocation>
</comment>
<proteinExistence type="predicted"/>
<dbReference type="RefSeq" id="WP_007578335.1">
    <property type="nucleotide sequence ID" value="NZ_AGUD01000295.1"/>
</dbReference>
<protein>
    <submittedName>
        <fullName evidence="8">Putative ABC transporter ATP-binding protein</fullName>
        <ecNumber evidence="8">3.6.3.25</ecNumber>
    </submittedName>
</protein>
<dbReference type="EC" id="3.6.3.25" evidence="8"/>
<dbReference type="Gene3D" id="3.40.50.300">
    <property type="entry name" value="P-loop containing nucleotide triphosphate hydrolases"/>
    <property type="match status" value="1"/>
</dbReference>
<evidence type="ECO:0000256" key="5">
    <source>
        <dbReference type="ARBA" id="ARBA00023251"/>
    </source>
</evidence>
<dbReference type="EMBL" id="AGUD01000295">
    <property type="protein sequence ID" value="EHN09325.1"/>
    <property type="molecule type" value="Genomic_DNA"/>
</dbReference>
<dbReference type="PANTHER" id="PTHR42711:SF17">
    <property type="entry name" value="ABC TRANSPORTER ATP-BINDING PROTEIN"/>
    <property type="match status" value="1"/>
</dbReference>
<evidence type="ECO:0000256" key="1">
    <source>
        <dbReference type="ARBA" id="ARBA00004202"/>
    </source>
</evidence>
<evidence type="ECO:0000313" key="8">
    <source>
        <dbReference type="EMBL" id="EHN09325.1"/>
    </source>
</evidence>
<name>H0EAJ8_9ACTN</name>
<organism evidence="8 9">
    <name type="scientific">Patulibacter medicamentivorans</name>
    <dbReference type="NCBI Taxonomy" id="1097667"/>
    <lineage>
        <taxon>Bacteria</taxon>
        <taxon>Bacillati</taxon>
        <taxon>Actinomycetota</taxon>
        <taxon>Thermoleophilia</taxon>
        <taxon>Solirubrobacterales</taxon>
        <taxon>Patulibacteraceae</taxon>
        <taxon>Patulibacter</taxon>
    </lineage>
</organism>
<dbReference type="PATRIC" id="fig|1097667.3.peg.3837"/>
<feature type="region of interest" description="Disordered" evidence="6">
    <location>
        <begin position="1"/>
        <end position="24"/>
    </location>
</feature>
<dbReference type="PANTHER" id="PTHR42711">
    <property type="entry name" value="ABC TRANSPORTER ATP-BINDING PROTEIN"/>
    <property type="match status" value="1"/>
</dbReference>
<dbReference type="InterPro" id="IPR050763">
    <property type="entry name" value="ABC_transporter_ATP-binding"/>
</dbReference>
<dbReference type="CDD" id="cd03230">
    <property type="entry name" value="ABC_DR_subfamily_A"/>
    <property type="match status" value="1"/>
</dbReference>
<evidence type="ECO:0000256" key="2">
    <source>
        <dbReference type="ARBA" id="ARBA00022448"/>
    </source>
</evidence>
<evidence type="ECO:0000256" key="6">
    <source>
        <dbReference type="SAM" id="MobiDB-lite"/>
    </source>
</evidence>